<dbReference type="InterPro" id="IPR038273">
    <property type="entry name" value="Ndc80_sf"/>
</dbReference>
<dbReference type="InterPro" id="IPR055260">
    <property type="entry name" value="Ndc80_CH"/>
</dbReference>
<keyword evidence="7" id="KW-0995">Kinetochore</keyword>
<dbReference type="GO" id="GO:0051301">
    <property type="term" value="P:cell division"/>
    <property type="evidence" value="ECO:0007669"/>
    <property type="project" value="UniProtKB-KW"/>
</dbReference>
<keyword evidence="10" id="KW-0131">Cell cycle</keyword>
<dbReference type="GO" id="GO:0051315">
    <property type="term" value="P:attachment of mitotic spindle microtubules to kinetochore"/>
    <property type="evidence" value="ECO:0007669"/>
    <property type="project" value="InterPro"/>
</dbReference>
<dbReference type="GO" id="GO:0005634">
    <property type="term" value="C:nucleus"/>
    <property type="evidence" value="ECO:0007669"/>
    <property type="project" value="UniProtKB-SubCell"/>
</dbReference>
<dbReference type="Pfam" id="PF03801">
    <property type="entry name" value="Ndc80_HEC"/>
    <property type="match status" value="1"/>
</dbReference>
<evidence type="ECO:0000256" key="11">
    <source>
        <dbReference type="ARBA" id="ARBA00023328"/>
    </source>
</evidence>
<evidence type="ECO:0000256" key="2">
    <source>
        <dbReference type="ARBA" id="ARBA00004629"/>
    </source>
</evidence>
<evidence type="ECO:0000256" key="1">
    <source>
        <dbReference type="ARBA" id="ARBA00004123"/>
    </source>
</evidence>
<evidence type="ECO:0000313" key="15">
    <source>
        <dbReference type="WBParaSite" id="Gr19_v10_g4386.t1"/>
    </source>
</evidence>
<dbReference type="Gene3D" id="1.10.418.30">
    <property type="entry name" value="Ncd80 complex, Ncd80 subunit"/>
    <property type="match status" value="1"/>
</dbReference>
<evidence type="ECO:0000256" key="8">
    <source>
        <dbReference type="ARBA" id="ARBA00023054"/>
    </source>
</evidence>
<comment type="similarity">
    <text evidence="3">Belongs to the NDC80/HEC1 family.</text>
</comment>
<keyword evidence="14" id="KW-1185">Reference proteome</keyword>
<accession>A0A914HVK5</accession>
<keyword evidence="8 12" id="KW-0175">Coiled coil</keyword>
<dbReference type="AlphaFoldDB" id="A0A914HVK5"/>
<proteinExistence type="inferred from homology"/>
<protein>
    <submittedName>
        <fullName evidence="15">Kinetochore protein NDC80 homolog</fullName>
    </submittedName>
</protein>
<feature type="coiled-coil region" evidence="12">
    <location>
        <begin position="722"/>
        <end position="763"/>
    </location>
</feature>
<evidence type="ECO:0000256" key="3">
    <source>
        <dbReference type="ARBA" id="ARBA00007050"/>
    </source>
</evidence>
<name>A0A914HVK5_GLORO</name>
<dbReference type="PANTHER" id="PTHR10643">
    <property type="entry name" value="KINETOCHORE PROTEIN NDC80"/>
    <property type="match status" value="1"/>
</dbReference>
<dbReference type="Proteomes" id="UP000887572">
    <property type="component" value="Unplaced"/>
</dbReference>
<feature type="coiled-coil region" evidence="12">
    <location>
        <begin position="451"/>
        <end position="579"/>
    </location>
</feature>
<evidence type="ECO:0000313" key="14">
    <source>
        <dbReference type="Proteomes" id="UP000887572"/>
    </source>
</evidence>
<evidence type="ECO:0000256" key="4">
    <source>
        <dbReference type="ARBA" id="ARBA00022454"/>
    </source>
</evidence>
<keyword evidence="5" id="KW-0132">Cell division</keyword>
<evidence type="ECO:0000256" key="10">
    <source>
        <dbReference type="ARBA" id="ARBA00023306"/>
    </source>
</evidence>
<comment type="subcellular location">
    <subcellularLocation>
        <location evidence="2">Chromosome</location>
        <location evidence="2">Centromere</location>
        <location evidence="2">Kinetochore</location>
    </subcellularLocation>
    <subcellularLocation>
        <location evidence="1">Nucleus</location>
    </subcellularLocation>
</comment>
<dbReference type="PANTHER" id="PTHR10643:SF2">
    <property type="entry name" value="KINETOCHORE PROTEIN NDC80 HOMOLOG"/>
    <property type="match status" value="1"/>
</dbReference>
<reference evidence="15" key="1">
    <citation type="submission" date="2022-11" db="UniProtKB">
        <authorList>
            <consortium name="WormBaseParasite"/>
        </authorList>
    </citation>
    <scope>IDENTIFICATION</scope>
</reference>
<evidence type="ECO:0000256" key="5">
    <source>
        <dbReference type="ARBA" id="ARBA00022618"/>
    </source>
</evidence>
<feature type="domain" description="Kinetochore protein Ndc80 CH" evidence="13">
    <location>
        <begin position="269"/>
        <end position="390"/>
    </location>
</feature>
<keyword evidence="4" id="KW-0158">Chromosome</keyword>
<evidence type="ECO:0000256" key="6">
    <source>
        <dbReference type="ARBA" id="ARBA00022776"/>
    </source>
</evidence>
<evidence type="ECO:0000256" key="7">
    <source>
        <dbReference type="ARBA" id="ARBA00022838"/>
    </source>
</evidence>
<dbReference type="InterPro" id="IPR005550">
    <property type="entry name" value="Kinetochore_Ndc80"/>
</dbReference>
<sequence>MEQRGRRGGTVLLAVAAAGGGGEEERCHHPSWHMHTPSICVTLWDGFSCCPLTRRHVVSIMCSHVPVYKKPTRRKRSFRSHRSLIGLQLHSENLLPNCVKLRTSCWQPKWNCWNCRRWKKSFAENDRLCALLVKLLAQYERLNRSPTTRQIVRKPTDALLGQQFHRLLAAFWIPAAGLWKPGRSCSRGGESKMNPERKSLYGRKSILPHNQRTPSAAVNRNLHGPNSGLRTGRLADEARASMAAGFSMCSRPSGIPGCKGRRIPNVPKKQNTIDPRNLRDREVQAGIIRKVVQFLADRMDPAPPFNFEEPNFLRYPSKNDFKNVFQYLFQCIEPTFQVQKIEQDALNLLNQFGYPYALKQSTMQTMTLPTSWGQLLGALDWMIDIVEMENDMYQGVNKVRDDPQCNLLAACFKKLMAKGHGQPYDVDVFKDEFEDYRRQRMTEKGIDFNSHDELVGRRVAQEQKIHKLEEAIAQANCVSEGLEQKIADYEKDMLTLDKYLDDLALMATQKEQTLKELISASKELDQQRSALAKANAEKERQIGAQKLSGQQARELIAKRQSVREELLMLRENLNKTEVRIYELQPNFFKQSAKIRSDYDGFISGLRVLCESLFDSEELQQQNLAELEQCSFDQAIVEFQRSRDDNKLKHLLMNLQRLAESQISAVKQSEEAVRLTKSKLVNEINELESTKGQLQTKQKLDLERAKRGLEDKLRPLNDNKHNLDIAKQKRQGTANELSKYEKQLAKLHDELAEKHKNYLDYKQRLDAQYNELQSQVLEKVTKLCDRFQQIQEQKKRYKELGEEILDKNTTTLKELQNKKNPKSECY</sequence>
<evidence type="ECO:0000256" key="12">
    <source>
        <dbReference type="SAM" id="Coils"/>
    </source>
</evidence>
<organism evidence="14 15">
    <name type="scientific">Globodera rostochiensis</name>
    <name type="common">Golden nematode worm</name>
    <name type="synonym">Heterodera rostochiensis</name>
    <dbReference type="NCBI Taxonomy" id="31243"/>
    <lineage>
        <taxon>Eukaryota</taxon>
        <taxon>Metazoa</taxon>
        <taxon>Ecdysozoa</taxon>
        <taxon>Nematoda</taxon>
        <taxon>Chromadorea</taxon>
        <taxon>Rhabditida</taxon>
        <taxon>Tylenchina</taxon>
        <taxon>Tylenchomorpha</taxon>
        <taxon>Tylenchoidea</taxon>
        <taxon>Heteroderidae</taxon>
        <taxon>Heteroderinae</taxon>
        <taxon>Globodera</taxon>
    </lineage>
</organism>
<dbReference type="GO" id="GO:0031262">
    <property type="term" value="C:Ndc80 complex"/>
    <property type="evidence" value="ECO:0007669"/>
    <property type="project" value="InterPro"/>
</dbReference>
<evidence type="ECO:0000256" key="9">
    <source>
        <dbReference type="ARBA" id="ARBA00023242"/>
    </source>
</evidence>
<keyword evidence="9" id="KW-0539">Nucleus</keyword>
<dbReference type="WBParaSite" id="Gr19_v10_g4386.t1">
    <property type="protein sequence ID" value="Gr19_v10_g4386.t1"/>
    <property type="gene ID" value="Gr19_v10_g4386"/>
</dbReference>
<keyword evidence="11" id="KW-0137">Centromere</keyword>
<evidence type="ECO:0000259" key="13">
    <source>
        <dbReference type="Pfam" id="PF03801"/>
    </source>
</evidence>
<keyword evidence="6" id="KW-0498">Mitosis</keyword>